<dbReference type="EMBL" id="BAABUK010000003">
    <property type="protein sequence ID" value="GAA5808097.1"/>
    <property type="molecule type" value="Genomic_DNA"/>
</dbReference>
<name>A0ABP9YMN0_9FUNG</name>
<comment type="caution">
    <text evidence="1">The sequence shown here is derived from an EMBL/GenBank/DDBJ whole genome shotgun (WGS) entry which is preliminary data.</text>
</comment>
<dbReference type="Proteomes" id="UP001473302">
    <property type="component" value="Unassembled WGS sequence"/>
</dbReference>
<organism evidence="1 2">
    <name type="scientific">Mucor flavus</name>
    <dbReference type="NCBI Taxonomy" id="439312"/>
    <lineage>
        <taxon>Eukaryota</taxon>
        <taxon>Fungi</taxon>
        <taxon>Fungi incertae sedis</taxon>
        <taxon>Mucoromycota</taxon>
        <taxon>Mucoromycotina</taxon>
        <taxon>Mucoromycetes</taxon>
        <taxon>Mucorales</taxon>
        <taxon>Mucorineae</taxon>
        <taxon>Mucoraceae</taxon>
        <taxon>Mucor</taxon>
    </lineage>
</organism>
<reference evidence="1 2" key="1">
    <citation type="submission" date="2024-04" db="EMBL/GenBank/DDBJ databases">
        <title>genome sequences of Mucor flavus KT1a and Helicostylum pulchrum KT1b strains isolated from the surface of a dry-aged beef.</title>
        <authorList>
            <person name="Toyotome T."/>
            <person name="Hosono M."/>
            <person name="Torimaru M."/>
            <person name="Fukuda K."/>
            <person name="Mikami N."/>
        </authorList>
    </citation>
    <scope>NUCLEOTIDE SEQUENCE [LARGE SCALE GENOMIC DNA]</scope>
    <source>
        <strain evidence="1 2">KT1a</strain>
    </source>
</reference>
<dbReference type="InterPro" id="IPR036397">
    <property type="entry name" value="RNaseH_sf"/>
</dbReference>
<proteinExistence type="predicted"/>
<accession>A0ABP9YMN0</accession>
<dbReference type="Gene3D" id="3.30.420.10">
    <property type="entry name" value="Ribonuclease H-like superfamily/Ribonuclease H"/>
    <property type="match status" value="1"/>
</dbReference>
<protein>
    <submittedName>
        <fullName evidence="1">Uncharacterized protein</fullName>
    </submittedName>
</protein>
<sequence length="71" mass="8167">MGRGRKGKSLDPIEDFRAVVKISVKRSVFKETEDLKTRIAEASESVSRKTLHNITTHSINYFEKCFNKQPL</sequence>
<evidence type="ECO:0000313" key="2">
    <source>
        <dbReference type="Proteomes" id="UP001473302"/>
    </source>
</evidence>
<gene>
    <name evidence="1" type="ORF">MFLAVUS_001479</name>
</gene>
<keyword evidence="2" id="KW-1185">Reference proteome</keyword>
<evidence type="ECO:0000313" key="1">
    <source>
        <dbReference type="EMBL" id="GAA5808097.1"/>
    </source>
</evidence>